<protein>
    <submittedName>
        <fullName evidence="3">Uncharacterized protein</fullName>
    </submittedName>
</protein>
<name>A0A3B1CFT2_9ZZZZ</name>
<reference evidence="3" key="1">
    <citation type="submission" date="2018-06" db="EMBL/GenBank/DDBJ databases">
        <authorList>
            <person name="Zhirakovskaya E."/>
        </authorList>
    </citation>
    <scope>NUCLEOTIDE SEQUENCE</scope>
</reference>
<dbReference type="InterPro" id="IPR019734">
    <property type="entry name" value="TPR_rpt"/>
</dbReference>
<proteinExistence type="predicted"/>
<evidence type="ECO:0000256" key="2">
    <source>
        <dbReference type="ARBA" id="ARBA00022803"/>
    </source>
</evidence>
<accession>A0A3B1CFT2</accession>
<dbReference type="InterPro" id="IPR011990">
    <property type="entry name" value="TPR-like_helical_dom_sf"/>
</dbReference>
<organism evidence="3">
    <name type="scientific">hydrothermal vent metagenome</name>
    <dbReference type="NCBI Taxonomy" id="652676"/>
    <lineage>
        <taxon>unclassified sequences</taxon>
        <taxon>metagenomes</taxon>
        <taxon>ecological metagenomes</taxon>
    </lineage>
</organism>
<dbReference type="Pfam" id="PF14559">
    <property type="entry name" value="TPR_19"/>
    <property type="match status" value="1"/>
</dbReference>
<dbReference type="Gene3D" id="1.25.40.10">
    <property type="entry name" value="Tetratricopeptide repeat domain"/>
    <property type="match status" value="3"/>
</dbReference>
<dbReference type="PANTHER" id="PTHR12558">
    <property type="entry name" value="CELL DIVISION CYCLE 16,23,27"/>
    <property type="match status" value="1"/>
</dbReference>
<dbReference type="Pfam" id="PF07719">
    <property type="entry name" value="TPR_2"/>
    <property type="match status" value="2"/>
</dbReference>
<keyword evidence="1" id="KW-0677">Repeat</keyword>
<sequence>MSEIFYGKTQKHTKSGKTMLSGKLTVNILLALCLGFTSSCATSTSTSHSPVKTIHAASSEKKIAKLDLVDRSQAYTQYLLGLLAEKRGQYKEAVKHYKKAVTYDENLIQSFDRCSTLLLRMGKVEQAASMAKRALKIDPDFIPSLYMLGSISSGNNSPGDAIEYFHRVTKLDPTIKDAWLSLSIAYLKNTQYDEAFNTLEKFKMRFPGDALGLYFTGRALAGLKRIDEAEAAFKELIEQFPRFLKGYEALAYIYRYQKKFDKAAIVYKRYLAIHPGSEEVQKELADIQLRKKSYDKAGEAYDKLISQGAGDINLYFRLGITHWRQAEILGSVEDYKIALDNFQLVRIKDPGNQRVAYYIATIFERLNLTEEAIESWKRLDTGGDDTRDIYLKIAELYEKAGDDKMSLEYAVKASRLSKDDPELYYFAGILQNKLNRGKDAEKSFLKAISLKKDEGKYYFYLGVTYEKMKQFDKSIEAMKSAIDLNPGHANALNYLGYIYAIQGINLDEAEKNLIEALRIDPTNGYFIDSLGWIYYKQKKYKEALNLLEKAIRNIPPDPTVLEHLGDIYIALNDLKSALKAYELSLKSEPEDGRDLEREPVIKKLAEVKEKLMNISGEK</sequence>
<dbReference type="SMART" id="SM00028">
    <property type="entry name" value="TPR"/>
    <property type="match status" value="13"/>
</dbReference>
<dbReference type="EMBL" id="UOGE01000087">
    <property type="protein sequence ID" value="VAX23593.1"/>
    <property type="molecule type" value="Genomic_DNA"/>
</dbReference>
<evidence type="ECO:0000256" key="1">
    <source>
        <dbReference type="ARBA" id="ARBA00022737"/>
    </source>
</evidence>
<dbReference type="InterPro" id="IPR013105">
    <property type="entry name" value="TPR_2"/>
</dbReference>
<keyword evidence="2" id="KW-0802">TPR repeat</keyword>
<evidence type="ECO:0000313" key="3">
    <source>
        <dbReference type="EMBL" id="VAX23593.1"/>
    </source>
</evidence>
<dbReference type="AlphaFoldDB" id="A0A3B1CFT2"/>
<dbReference type="Pfam" id="PF13432">
    <property type="entry name" value="TPR_16"/>
    <property type="match status" value="2"/>
</dbReference>
<dbReference type="PROSITE" id="PS50005">
    <property type="entry name" value="TPR"/>
    <property type="match status" value="6"/>
</dbReference>
<gene>
    <name evidence="3" type="ORF">MNBD_NITROSPINAE02-933</name>
</gene>
<dbReference type="PANTHER" id="PTHR12558:SF13">
    <property type="entry name" value="CELL DIVISION CYCLE PROTEIN 27 HOMOLOG"/>
    <property type="match status" value="1"/>
</dbReference>
<dbReference type="SUPFAM" id="SSF48452">
    <property type="entry name" value="TPR-like"/>
    <property type="match status" value="3"/>
</dbReference>